<sequence>MQVQDYLIYTAYIFFLTMSICYLVIVPTIYRVGRVSNGLEPPWATIAEDAAVYKRLMFITTTLFWLSLWLVKFSLLALYKRLVVGLPFVYVRMWWAVFVFCLISLVGCIVSYLTSCEDFVDSLRVGGQFSGPRTVRGQLASLYMSYAVDVISDFLIMLLPIRVVWKLQVPRGQKIAIVALFSSGLVCIAFATLRLIQVGRQSGDTYSPNPTWLSLWTVIEGSVAICIGCGPAFVVFYQAARNTNASSNTDGYHRYTHSRSENSQLRPDVIRMNTVSVGTGRARDSRKDPYWDDNRSSQEALAADDKGIMVTTTLHQNHESDRARRNSLST</sequence>
<dbReference type="Proteomes" id="UP001153331">
    <property type="component" value="Unassembled WGS sequence"/>
</dbReference>
<organism evidence="1 2">
    <name type="scientific">Boeremia exigua</name>
    <dbReference type="NCBI Taxonomy" id="749465"/>
    <lineage>
        <taxon>Eukaryota</taxon>
        <taxon>Fungi</taxon>
        <taxon>Dikarya</taxon>
        <taxon>Ascomycota</taxon>
        <taxon>Pezizomycotina</taxon>
        <taxon>Dothideomycetes</taxon>
        <taxon>Pleosporomycetidae</taxon>
        <taxon>Pleosporales</taxon>
        <taxon>Pleosporineae</taxon>
        <taxon>Didymellaceae</taxon>
        <taxon>Boeremia</taxon>
    </lineage>
</organism>
<protein>
    <submittedName>
        <fullName evidence="1">Uncharacterized protein</fullName>
    </submittedName>
</protein>
<gene>
    <name evidence="1" type="ORF">OPT61_g4508</name>
</gene>
<evidence type="ECO:0000313" key="1">
    <source>
        <dbReference type="EMBL" id="KAJ8113343.1"/>
    </source>
</evidence>
<proteinExistence type="predicted"/>
<reference evidence="1" key="1">
    <citation type="submission" date="2022-11" db="EMBL/GenBank/DDBJ databases">
        <title>Genome Sequence of Boeremia exigua.</title>
        <authorList>
            <person name="Buettner E."/>
        </authorList>
    </citation>
    <scope>NUCLEOTIDE SEQUENCE</scope>
    <source>
        <strain evidence="1">CU02</strain>
    </source>
</reference>
<name>A0ACC2IDR6_9PLEO</name>
<dbReference type="EMBL" id="JAPHNI010000260">
    <property type="protein sequence ID" value="KAJ8113343.1"/>
    <property type="molecule type" value="Genomic_DNA"/>
</dbReference>
<comment type="caution">
    <text evidence="1">The sequence shown here is derived from an EMBL/GenBank/DDBJ whole genome shotgun (WGS) entry which is preliminary data.</text>
</comment>
<keyword evidence="2" id="KW-1185">Reference proteome</keyword>
<evidence type="ECO:0000313" key="2">
    <source>
        <dbReference type="Proteomes" id="UP001153331"/>
    </source>
</evidence>
<accession>A0ACC2IDR6</accession>